<dbReference type="EMBL" id="LQZG01000004">
    <property type="protein sequence ID" value="OAB86330.1"/>
    <property type="molecule type" value="Genomic_DNA"/>
</dbReference>
<dbReference type="FunFam" id="3.40.920.10:FF:000002">
    <property type="entry name" value="2-oxoglutarate oxidoreductase, alpha subunit"/>
    <property type="match status" value="1"/>
</dbReference>
<dbReference type="Pfam" id="PF01558">
    <property type="entry name" value="POR"/>
    <property type="match status" value="1"/>
</dbReference>
<evidence type="ECO:0000256" key="1">
    <source>
        <dbReference type="ARBA" id="ARBA00023002"/>
    </source>
</evidence>
<keyword evidence="6" id="KW-1185">Reference proteome</keyword>
<evidence type="ECO:0000259" key="4">
    <source>
        <dbReference type="Pfam" id="PF17147"/>
    </source>
</evidence>
<evidence type="ECO:0000313" key="6">
    <source>
        <dbReference type="Proteomes" id="UP000076976"/>
    </source>
</evidence>
<organism evidence="5 6">
    <name type="scientific">Janibacter melonis</name>
    <dbReference type="NCBI Taxonomy" id="262209"/>
    <lineage>
        <taxon>Bacteria</taxon>
        <taxon>Bacillati</taxon>
        <taxon>Actinomycetota</taxon>
        <taxon>Actinomycetes</taxon>
        <taxon>Micrococcales</taxon>
        <taxon>Intrasporangiaceae</taxon>
        <taxon>Janibacter</taxon>
    </lineage>
</organism>
<dbReference type="InterPro" id="IPR022367">
    <property type="entry name" value="2-oxoacid/accept_OxRdtase_asu"/>
</dbReference>
<accession>A0A176Q9H2</accession>
<evidence type="ECO:0000259" key="2">
    <source>
        <dbReference type="Pfam" id="PF01558"/>
    </source>
</evidence>
<dbReference type="InterPro" id="IPR002869">
    <property type="entry name" value="Pyrv_flavodox_OxRed_cen"/>
</dbReference>
<feature type="domain" description="Pyruvate flavodoxin/ferredoxin oxidoreductase pyrimidine binding" evidence="3">
    <location>
        <begin position="256"/>
        <end position="478"/>
    </location>
</feature>
<keyword evidence="1" id="KW-0560">Oxidoreductase</keyword>
<gene>
    <name evidence="5" type="ORF">AWH69_13375</name>
</gene>
<dbReference type="InterPro" id="IPR002880">
    <property type="entry name" value="Pyrv_Fd/Flavodoxin_OxRdtase_N"/>
</dbReference>
<dbReference type="InterPro" id="IPR019752">
    <property type="entry name" value="Pyrv/ketoisovalerate_OxRed_cat"/>
</dbReference>
<dbReference type="Pfam" id="PF17147">
    <property type="entry name" value="PFOR_II"/>
    <property type="match status" value="1"/>
</dbReference>
<dbReference type="SUPFAM" id="SSF52922">
    <property type="entry name" value="TK C-terminal domain-like"/>
    <property type="match status" value="1"/>
</dbReference>
<dbReference type="STRING" id="262209.AWH69_13375"/>
<dbReference type="NCBIfam" id="TIGR03710">
    <property type="entry name" value="OAFO_sf"/>
    <property type="match status" value="1"/>
</dbReference>
<dbReference type="Proteomes" id="UP000076976">
    <property type="component" value="Unassembled WGS sequence"/>
</dbReference>
<dbReference type="Gene3D" id="3.40.50.970">
    <property type="match status" value="1"/>
</dbReference>
<dbReference type="Pfam" id="PF01855">
    <property type="entry name" value="POR_N"/>
    <property type="match status" value="1"/>
</dbReference>
<dbReference type="Gene3D" id="3.40.50.920">
    <property type="match status" value="1"/>
</dbReference>
<feature type="domain" description="Pyruvate:ferredoxin oxidoreductase core" evidence="4">
    <location>
        <begin position="520"/>
        <end position="585"/>
    </location>
</feature>
<dbReference type="PANTHER" id="PTHR32154:SF20">
    <property type="entry name" value="2-OXOGLUTARATE OXIDOREDUCTASE SUBUNIT KORA"/>
    <property type="match status" value="1"/>
</dbReference>
<dbReference type="SUPFAM" id="SSF52518">
    <property type="entry name" value="Thiamin diphosphate-binding fold (THDP-binding)"/>
    <property type="match status" value="1"/>
</dbReference>
<dbReference type="AlphaFoldDB" id="A0A176Q9H2"/>
<dbReference type="GO" id="GO:0006979">
    <property type="term" value="P:response to oxidative stress"/>
    <property type="evidence" value="ECO:0007669"/>
    <property type="project" value="TreeGrafter"/>
</dbReference>
<dbReference type="GO" id="GO:0016903">
    <property type="term" value="F:oxidoreductase activity, acting on the aldehyde or oxo group of donors"/>
    <property type="evidence" value="ECO:0007669"/>
    <property type="project" value="InterPro"/>
</dbReference>
<dbReference type="InterPro" id="IPR033412">
    <property type="entry name" value="PFOR_II"/>
</dbReference>
<protein>
    <submittedName>
        <fullName evidence="5">2-oxoglutarate ferredoxin oxidoreductase subunit alpha</fullName>
    </submittedName>
</protein>
<dbReference type="Gene3D" id="3.40.920.10">
    <property type="entry name" value="Pyruvate-ferredoxin oxidoreductase, PFOR, domain III"/>
    <property type="match status" value="1"/>
</dbReference>
<dbReference type="InterPro" id="IPR050722">
    <property type="entry name" value="Pyruvate:ferred/Flavod_OxRd"/>
</dbReference>
<proteinExistence type="predicted"/>
<name>A0A176Q9H2_9MICO</name>
<dbReference type="FunFam" id="3.40.50.970:FF:000022">
    <property type="entry name" value="2-oxoglutarate ferredoxin oxidoreductase alpha subunit"/>
    <property type="match status" value="1"/>
</dbReference>
<dbReference type="CDD" id="cd07034">
    <property type="entry name" value="TPP_PYR_PFOR_IOR-alpha_like"/>
    <property type="match status" value="1"/>
</dbReference>
<evidence type="ECO:0000313" key="5">
    <source>
        <dbReference type="EMBL" id="OAB86330.1"/>
    </source>
</evidence>
<feature type="domain" description="Pyruvate/ketoisovalerate oxidoreductase catalytic" evidence="2">
    <location>
        <begin position="21"/>
        <end position="209"/>
    </location>
</feature>
<evidence type="ECO:0000259" key="3">
    <source>
        <dbReference type="Pfam" id="PF01855"/>
    </source>
</evidence>
<comment type="caution">
    <text evidence="5">The sequence shown here is derived from an EMBL/GenBank/DDBJ whole genome shotgun (WGS) entry which is preliminary data.</text>
</comment>
<sequence length="622" mass="65763">MSTKTVETKSQVIIRFAGDSGDGMQLTGDRFTADTALLGNDLSTLPNFPAEIRAPQGTLPGVSSFQLHFADHAVLTPGDAPDVLVAMNPAALKANLRDVPRGATIIVDTDEFSKRNLKKVGYETSPLEDDTLDSWHVHAVPLTSITVEALAEHDSLTRKEKERAKNMFALGLLSWMYSRPTKGTEDFLARKFGAKPDILAANLAALKAGWNYGETTEDFAVSYEVAPATAAHGTYRNITGNAALALGLVAASHRAGRPLVLGSYPITPASDILHALSGYKRHGVTTIQAEDEIAGIGIALGASFGGAIGVTTTSGPGVALKAETIGLAVSLELPLVVIDVQRGGPSTGLPTKTEQSDLLQALYGRNGESPVPVIAPQTPADCFDAAVEAVRIATTYRTPVMLLSDGYLANGSEPWRIPDVADLPDLTVELATGPNATDESGEEVFLPYLRDPETLARPWAVPGTPGLEHRIGGIEKADGTGNISYDPDNHDFMVRTRAAKVAGVAATSPALEVDDPSGEAKVLVLGWGSTYGPCAAAVRQVRDAGTPVAHAHLRHLNPFPANTGDVLRAYDRVVVPEMNLGQLAMLLRAEYLVDVRSHTSVRGLPFTTTELAEVITSAAKEV</sequence>
<reference evidence="5 6" key="1">
    <citation type="submission" date="2016-01" db="EMBL/GenBank/DDBJ databases">
        <title>Janibacter melonis strain CD11_4 genome sequencing and assembly.</title>
        <authorList>
            <person name="Nair G.R."/>
            <person name="Kaur G."/>
            <person name="Chander A.M."/>
            <person name="Mayilraj S."/>
        </authorList>
    </citation>
    <scope>NUCLEOTIDE SEQUENCE [LARGE SCALE GENOMIC DNA]</scope>
    <source>
        <strain evidence="5 6">CD11-4</strain>
    </source>
</reference>
<dbReference type="PANTHER" id="PTHR32154">
    <property type="entry name" value="PYRUVATE-FLAVODOXIN OXIDOREDUCTASE-RELATED"/>
    <property type="match status" value="1"/>
</dbReference>
<dbReference type="GO" id="GO:0000287">
    <property type="term" value="F:magnesium ion binding"/>
    <property type="evidence" value="ECO:0007669"/>
    <property type="project" value="UniProtKB-ARBA"/>
</dbReference>
<dbReference type="SUPFAM" id="SSF53323">
    <property type="entry name" value="Pyruvate-ferredoxin oxidoreductase, PFOR, domain III"/>
    <property type="match status" value="1"/>
</dbReference>
<dbReference type="InterPro" id="IPR029061">
    <property type="entry name" value="THDP-binding"/>
</dbReference>
<dbReference type="RefSeq" id="WP_068276900.1">
    <property type="nucleotide sequence ID" value="NZ_LQZG01000004.1"/>
</dbReference>
<dbReference type="InterPro" id="IPR009014">
    <property type="entry name" value="Transketo_C/PFOR_II"/>
</dbReference>